<evidence type="ECO:0000313" key="3">
    <source>
        <dbReference type="Proteomes" id="UP001203761"/>
    </source>
</evidence>
<evidence type="ECO:0000313" key="2">
    <source>
        <dbReference type="EMBL" id="MCL6421958.1"/>
    </source>
</evidence>
<evidence type="ECO:0000256" key="1">
    <source>
        <dbReference type="SAM" id="Phobius"/>
    </source>
</evidence>
<dbReference type="Proteomes" id="UP001203761">
    <property type="component" value="Unassembled WGS sequence"/>
</dbReference>
<keyword evidence="1" id="KW-0472">Membrane</keyword>
<reference evidence="2" key="1">
    <citation type="submission" date="2022-02" db="EMBL/GenBank/DDBJ databases">
        <authorList>
            <person name="Lee M."/>
            <person name="Kim S.-J."/>
            <person name="Jung M.-Y."/>
        </authorList>
    </citation>
    <scope>NUCLEOTIDE SEQUENCE</scope>
    <source>
        <strain evidence="2">JHP9</strain>
    </source>
</reference>
<dbReference type="EMBL" id="JAKNCJ010000001">
    <property type="protein sequence ID" value="MCL6421958.1"/>
    <property type="molecule type" value="Genomic_DNA"/>
</dbReference>
<gene>
    <name evidence="2" type="ORF">Bequi_00915</name>
</gene>
<dbReference type="RefSeq" id="WP_249736116.1">
    <property type="nucleotide sequence ID" value="NZ_JAKNCJ010000001.1"/>
</dbReference>
<sequence length="180" mass="19452">MTESVPMSPSPKVEEWQRDLAAGRRIELRRSRVTNILLALLMLGLAILFAFLARSADDGSFIPWFAAVCSLVAFAVFAYRGVSAPPAAIISPEGVSRGDGTNPIPWSEISDTGVIRSQRSRFVALVLTPQEAARRTELGEPTADLTSDKGETATAAFLPSGIPSEDDLIALIEIERQRRG</sequence>
<feature type="transmembrane region" description="Helical" evidence="1">
    <location>
        <begin position="61"/>
        <end position="79"/>
    </location>
</feature>
<keyword evidence="1" id="KW-1133">Transmembrane helix</keyword>
<comment type="caution">
    <text evidence="2">The sequence shown here is derived from an EMBL/GenBank/DDBJ whole genome shotgun (WGS) entry which is preliminary data.</text>
</comment>
<accession>A0ABT0QXT4</accession>
<evidence type="ECO:0008006" key="4">
    <source>
        <dbReference type="Google" id="ProtNLM"/>
    </source>
</evidence>
<feature type="transmembrane region" description="Helical" evidence="1">
    <location>
        <begin position="33"/>
        <end position="55"/>
    </location>
</feature>
<keyword evidence="3" id="KW-1185">Reference proteome</keyword>
<organism evidence="2 3">
    <name type="scientific">Brachybacterium equifaecis</name>
    <dbReference type="NCBI Taxonomy" id="2910770"/>
    <lineage>
        <taxon>Bacteria</taxon>
        <taxon>Bacillati</taxon>
        <taxon>Actinomycetota</taxon>
        <taxon>Actinomycetes</taxon>
        <taxon>Micrococcales</taxon>
        <taxon>Dermabacteraceae</taxon>
        <taxon>Brachybacterium</taxon>
    </lineage>
</organism>
<protein>
    <recommendedName>
        <fullName evidence="4">PH domain-containing protein</fullName>
    </recommendedName>
</protein>
<name>A0ABT0QXT4_9MICO</name>
<proteinExistence type="predicted"/>
<keyword evidence="1" id="KW-0812">Transmembrane</keyword>